<dbReference type="Proteomes" id="UP000321570">
    <property type="component" value="Unassembled WGS sequence"/>
</dbReference>
<feature type="non-terminal residue" evidence="1">
    <location>
        <position position="84"/>
    </location>
</feature>
<dbReference type="AlphaFoldDB" id="A0A564YI09"/>
<proteinExistence type="predicted"/>
<gene>
    <name evidence="1" type="ORF">WMSIL1_LOCUS6602</name>
</gene>
<protein>
    <submittedName>
        <fullName evidence="1">Uncharacterized protein</fullName>
    </submittedName>
</protein>
<dbReference type="EMBL" id="CABIJS010000222">
    <property type="protein sequence ID" value="VUZ46937.1"/>
    <property type="molecule type" value="Genomic_DNA"/>
</dbReference>
<organism evidence="1 2">
    <name type="scientific">Hymenolepis diminuta</name>
    <name type="common">Rat tapeworm</name>
    <dbReference type="NCBI Taxonomy" id="6216"/>
    <lineage>
        <taxon>Eukaryota</taxon>
        <taxon>Metazoa</taxon>
        <taxon>Spiralia</taxon>
        <taxon>Lophotrochozoa</taxon>
        <taxon>Platyhelminthes</taxon>
        <taxon>Cestoda</taxon>
        <taxon>Eucestoda</taxon>
        <taxon>Cyclophyllidea</taxon>
        <taxon>Hymenolepididae</taxon>
        <taxon>Hymenolepis</taxon>
    </lineage>
</organism>
<sequence>MFTSVFSKVRPPFERYNTNFTSVSSTKINEIEKSLLDTYLEFQSHLRFPIANAVLKMFNQVTMTALEESIQDFLDDLKIYLMQE</sequence>
<accession>A0A564YI09</accession>
<name>A0A564YI09_HYMDI</name>
<evidence type="ECO:0000313" key="2">
    <source>
        <dbReference type="Proteomes" id="UP000321570"/>
    </source>
</evidence>
<keyword evidence="2" id="KW-1185">Reference proteome</keyword>
<evidence type="ECO:0000313" key="1">
    <source>
        <dbReference type="EMBL" id="VUZ46937.1"/>
    </source>
</evidence>
<reference evidence="1 2" key="1">
    <citation type="submission" date="2019-07" db="EMBL/GenBank/DDBJ databases">
        <authorList>
            <person name="Jastrzebski P J."/>
            <person name="Paukszto L."/>
            <person name="Jastrzebski P J."/>
        </authorList>
    </citation>
    <scope>NUCLEOTIDE SEQUENCE [LARGE SCALE GENOMIC DNA]</scope>
    <source>
        <strain evidence="1 2">WMS-il1</strain>
    </source>
</reference>